<feature type="transmembrane region" description="Helical" evidence="7">
    <location>
        <begin position="133"/>
        <end position="155"/>
    </location>
</feature>
<dbReference type="EMBL" id="BSUK01000001">
    <property type="protein sequence ID" value="GMA25030.1"/>
    <property type="molecule type" value="Genomic_DNA"/>
</dbReference>
<sequence length="346" mass="38704">MTALTTAPTPPRVGPPEKRRRRVGFSQRLSRWDVKVSPYLYISPFFIIFAITGLFPLLYTGWVSLHKWTLIGGEAGYTGFDNFTAIFQQSEFWLSLRNTFMIFLLSSVPQVIIAIVLAAILNQNIRAKTFWRMGVLIPYIVAPVAVGLIFGQLFADQYGVINTALHAIGLPKIGWHSNTFASWSAIATMVNFRWIGYNTLIFLAAMQAVPTDLYEAAVIDGAGRMRQFFSITLPQIRATIIFVVITSTIGGLQIFDEPRTFDVYGTGGPSHQWETTTMYLWNLGWGPQQNLGRAAAVAWLLFVVIVIFALINYFVSSRISTSEARRGTSKQGRGRRSSTDRKGAVR</sequence>
<reference evidence="11" key="1">
    <citation type="journal article" date="2019" name="Int. J. Syst. Evol. Microbiol.">
        <title>The Global Catalogue of Microorganisms (GCM) 10K type strain sequencing project: providing services to taxonomists for standard genome sequencing and annotation.</title>
        <authorList>
            <consortium name="The Broad Institute Genomics Platform"/>
            <consortium name="The Broad Institute Genome Sequencing Center for Infectious Disease"/>
            <person name="Wu L."/>
            <person name="Ma J."/>
        </authorList>
    </citation>
    <scope>NUCLEOTIDE SEQUENCE [LARGE SCALE GENOMIC DNA]</scope>
    <source>
        <strain evidence="11">NBRC 106348</strain>
    </source>
</reference>
<feature type="domain" description="ABC transmembrane type-1" evidence="9">
    <location>
        <begin position="96"/>
        <end position="312"/>
    </location>
</feature>
<proteinExistence type="inferred from homology"/>
<evidence type="ECO:0000256" key="7">
    <source>
        <dbReference type="RuleBase" id="RU363032"/>
    </source>
</evidence>
<feature type="compositionally biased region" description="Basic and acidic residues" evidence="8">
    <location>
        <begin position="337"/>
        <end position="346"/>
    </location>
</feature>
<keyword evidence="2 7" id="KW-0813">Transport</keyword>
<feature type="transmembrane region" description="Helical" evidence="7">
    <location>
        <begin position="100"/>
        <end position="121"/>
    </location>
</feature>
<gene>
    <name evidence="10" type="primary">cebF</name>
    <name evidence="10" type="ORF">GCM10025864_27890</name>
</gene>
<keyword evidence="3" id="KW-1003">Cell membrane</keyword>
<evidence type="ECO:0000313" key="11">
    <source>
        <dbReference type="Proteomes" id="UP001157091"/>
    </source>
</evidence>
<dbReference type="SUPFAM" id="SSF161098">
    <property type="entry name" value="MetI-like"/>
    <property type="match status" value="1"/>
</dbReference>
<evidence type="ECO:0000259" key="9">
    <source>
        <dbReference type="PROSITE" id="PS50928"/>
    </source>
</evidence>
<keyword evidence="4 7" id="KW-0812">Transmembrane</keyword>
<evidence type="ECO:0000256" key="1">
    <source>
        <dbReference type="ARBA" id="ARBA00004651"/>
    </source>
</evidence>
<feature type="region of interest" description="Disordered" evidence="8">
    <location>
        <begin position="325"/>
        <end position="346"/>
    </location>
</feature>
<evidence type="ECO:0000256" key="5">
    <source>
        <dbReference type="ARBA" id="ARBA00022989"/>
    </source>
</evidence>
<evidence type="ECO:0000256" key="2">
    <source>
        <dbReference type="ARBA" id="ARBA00022448"/>
    </source>
</evidence>
<dbReference type="PANTHER" id="PTHR30193:SF37">
    <property type="entry name" value="INNER MEMBRANE ABC TRANSPORTER PERMEASE PROTEIN YCJO"/>
    <property type="match status" value="1"/>
</dbReference>
<dbReference type="PROSITE" id="PS50928">
    <property type="entry name" value="ABC_TM1"/>
    <property type="match status" value="1"/>
</dbReference>
<name>A0ABQ6I2N8_9MICO</name>
<feature type="transmembrane region" description="Helical" evidence="7">
    <location>
        <begin position="294"/>
        <end position="315"/>
    </location>
</feature>
<evidence type="ECO:0000256" key="6">
    <source>
        <dbReference type="ARBA" id="ARBA00023136"/>
    </source>
</evidence>
<evidence type="ECO:0000313" key="10">
    <source>
        <dbReference type="EMBL" id="GMA25030.1"/>
    </source>
</evidence>
<accession>A0ABQ6I2N8</accession>
<keyword evidence="5 7" id="KW-1133">Transmembrane helix</keyword>
<protein>
    <submittedName>
        <fullName evidence="10">Sugar ABC transporter permease</fullName>
    </submittedName>
</protein>
<dbReference type="Pfam" id="PF00528">
    <property type="entry name" value="BPD_transp_1"/>
    <property type="match status" value="1"/>
</dbReference>
<dbReference type="Proteomes" id="UP001157091">
    <property type="component" value="Unassembled WGS sequence"/>
</dbReference>
<evidence type="ECO:0000256" key="4">
    <source>
        <dbReference type="ARBA" id="ARBA00022692"/>
    </source>
</evidence>
<comment type="caution">
    <text evidence="10">The sequence shown here is derived from an EMBL/GenBank/DDBJ whole genome shotgun (WGS) entry which is preliminary data.</text>
</comment>
<comment type="similarity">
    <text evidence="7">Belongs to the binding-protein-dependent transport system permease family.</text>
</comment>
<dbReference type="CDD" id="cd06261">
    <property type="entry name" value="TM_PBP2"/>
    <property type="match status" value="1"/>
</dbReference>
<feature type="transmembrane region" description="Helical" evidence="7">
    <location>
        <begin position="235"/>
        <end position="255"/>
    </location>
</feature>
<feature type="transmembrane region" description="Helical" evidence="7">
    <location>
        <begin position="38"/>
        <end position="59"/>
    </location>
</feature>
<comment type="subcellular location">
    <subcellularLocation>
        <location evidence="1 7">Cell membrane</location>
        <topology evidence="1 7">Multi-pass membrane protein</topology>
    </subcellularLocation>
</comment>
<dbReference type="Gene3D" id="1.10.3720.10">
    <property type="entry name" value="MetI-like"/>
    <property type="match status" value="1"/>
</dbReference>
<keyword evidence="6 7" id="KW-0472">Membrane</keyword>
<dbReference type="InterPro" id="IPR035906">
    <property type="entry name" value="MetI-like_sf"/>
</dbReference>
<dbReference type="RefSeq" id="WP_284293688.1">
    <property type="nucleotide sequence ID" value="NZ_BSUK01000001.1"/>
</dbReference>
<evidence type="ECO:0000256" key="8">
    <source>
        <dbReference type="SAM" id="MobiDB-lite"/>
    </source>
</evidence>
<organism evidence="10 11">
    <name type="scientific">Luteimicrobium album</name>
    <dbReference type="NCBI Taxonomy" id="1054550"/>
    <lineage>
        <taxon>Bacteria</taxon>
        <taxon>Bacillati</taxon>
        <taxon>Actinomycetota</taxon>
        <taxon>Actinomycetes</taxon>
        <taxon>Micrococcales</taxon>
        <taxon>Luteimicrobium</taxon>
    </lineage>
</organism>
<dbReference type="PANTHER" id="PTHR30193">
    <property type="entry name" value="ABC TRANSPORTER PERMEASE PROTEIN"/>
    <property type="match status" value="1"/>
</dbReference>
<keyword evidence="11" id="KW-1185">Reference proteome</keyword>
<evidence type="ECO:0000256" key="3">
    <source>
        <dbReference type="ARBA" id="ARBA00022475"/>
    </source>
</evidence>
<feature type="region of interest" description="Disordered" evidence="8">
    <location>
        <begin position="1"/>
        <end position="22"/>
    </location>
</feature>
<dbReference type="InterPro" id="IPR051393">
    <property type="entry name" value="ABC_transporter_permease"/>
</dbReference>
<dbReference type="InterPro" id="IPR000515">
    <property type="entry name" value="MetI-like"/>
</dbReference>